<evidence type="ECO:0000313" key="9">
    <source>
        <dbReference type="EMBL" id="VBB35178.1"/>
    </source>
</evidence>
<keyword evidence="4" id="KW-0592">Phosphate transport</keyword>
<dbReference type="InterPro" id="IPR001204">
    <property type="entry name" value="Phos_transporter"/>
</dbReference>
<evidence type="ECO:0000256" key="5">
    <source>
        <dbReference type="ARBA" id="ARBA00022692"/>
    </source>
</evidence>
<evidence type="ECO:0000256" key="6">
    <source>
        <dbReference type="ARBA" id="ARBA00022989"/>
    </source>
</evidence>
<organism evidence="9 10">
    <name type="scientific">Acanthocheilonema viteae</name>
    <name type="common">Filarial nematode worm</name>
    <name type="synonym">Dipetalonema viteae</name>
    <dbReference type="NCBI Taxonomy" id="6277"/>
    <lineage>
        <taxon>Eukaryota</taxon>
        <taxon>Metazoa</taxon>
        <taxon>Ecdysozoa</taxon>
        <taxon>Nematoda</taxon>
        <taxon>Chromadorea</taxon>
        <taxon>Rhabditida</taxon>
        <taxon>Spirurina</taxon>
        <taxon>Spiruromorpha</taxon>
        <taxon>Filarioidea</taxon>
        <taxon>Onchocercidae</taxon>
        <taxon>Acanthocheilonema</taxon>
    </lineage>
</organism>
<dbReference type="GO" id="GO:0035435">
    <property type="term" value="P:phosphate ion transmembrane transport"/>
    <property type="evidence" value="ECO:0007669"/>
    <property type="project" value="TreeGrafter"/>
</dbReference>
<dbReference type="OrthoDB" id="260807at2759"/>
<evidence type="ECO:0000256" key="2">
    <source>
        <dbReference type="ARBA" id="ARBA00009916"/>
    </source>
</evidence>
<evidence type="ECO:0000256" key="8">
    <source>
        <dbReference type="SAM" id="Phobius"/>
    </source>
</evidence>
<feature type="non-terminal residue" evidence="9">
    <location>
        <position position="1"/>
    </location>
</feature>
<dbReference type="Pfam" id="PF01384">
    <property type="entry name" value="PHO4"/>
    <property type="match status" value="1"/>
</dbReference>
<evidence type="ECO:0008006" key="11">
    <source>
        <dbReference type="Google" id="ProtNLM"/>
    </source>
</evidence>
<dbReference type="PANTHER" id="PTHR11101:SF67">
    <property type="entry name" value="PHOSPHATE TRANSPORTER"/>
    <property type="match status" value="1"/>
</dbReference>
<evidence type="ECO:0000256" key="1">
    <source>
        <dbReference type="ARBA" id="ARBA00004141"/>
    </source>
</evidence>
<name>A0A498SYL7_ACAVI</name>
<proteinExistence type="inferred from homology"/>
<keyword evidence="6 8" id="KW-1133">Transmembrane helix</keyword>
<keyword evidence="5 8" id="KW-0812">Transmembrane</keyword>
<accession>A0A498SYL7</accession>
<keyword evidence="10" id="KW-1185">Reference proteome</keyword>
<dbReference type="PANTHER" id="PTHR11101">
    <property type="entry name" value="PHOSPHATE TRANSPORTER"/>
    <property type="match status" value="1"/>
</dbReference>
<comment type="similarity">
    <text evidence="2">Belongs to the inorganic phosphate transporter (PiT) (TC 2.A.20) family.</text>
</comment>
<feature type="transmembrane region" description="Helical" evidence="8">
    <location>
        <begin position="156"/>
        <end position="176"/>
    </location>
</feature>
<sequence length="189" mass="20870">MATVGAFAVRFFMVPRLRKWIDKKEAGRIDRSASIDLPSVTGEVPMKIKRGILQIYIPHNNGLSPEEANNNKMIIKKERSISAIKHFVRWFLPDKKHQSDPKTTLVFGSIQAFTACFAGFAHGANDVANAIAPLAALLSIYSEMDVQQKKETSLYVLMYGVLAICVGLLVLGHKVIRTVGSEMSDINPA</sequence>
<evidence type="ECO:0000256" key="7">
    <source>
        <dbReference type="ARBA" id="ARBA00023136"/>
    </source>
</evidence>
<dbReference type="AlphaFoldDB" id="A0A498SYL7"/>
<evidence type="ECO:0000313" key="10">
    <source>
        <dbReference type="Proteomes" id="UP000276991"/>
    </source>
</evidence>
<dbReference type="GO" id="GO:0016020">
    <property type="term" value="C:membrane"/>
    <property type="evidence" value="ECO:0007669"/>
    <property type="project" value="UniProtKB-SubCell"/>
</dbReference>
<dbReference type="GO" id="GO:0005315">
    <property type="term" value="F:phosphate transmembrane transporter activity"/>
    <property type="evidence" value="ECO:0007669"/>
    <property type="project" value="InterPro"/>
</dbReference>
<gene>
    <name evidence="9" type="ORF">NAV_LOCUS9969</name>
</gene>
<protein>
    <recommendedName>
        <fullName evidence="11">Phosphate transporter</fullName>
    </recommendedName>
</protein>
<reference evidence="9 10" key="1">
    <citation type="submission" date="2018-08" db="EMBL/GenBank/DDBJ databases">
        <authorList>
            <person name="Laetsch R D."/>
            <person name="Stevens L."/>
            <person name="Kumar S."/>
            <person name="Blaxter L. M."/>
        </authorList>
    </citation>
    <scope>NUCLEOTIDE SEQUENCE [LARGE SCALE GENOMIC DNA]</scope>
</reference>
<keyword evidence="7 8" id="KW-0472">Membrane</keyword>
<dbReference type="STRING" id="6277.A0A498SYL7"/>
<dbReference type="Proteomes" id="UP000276991">
    <property type="component" value="Unassembled WGS sequence"/>
</dbReference>
<keyword evidence="3" id="KW-0813">Transport</keyword>
<evidence type="ECO:0000256" key="4">
    <source>
        <dbReference type="ARBA" id="ARBA00022592"/>
    </source>
</evidence>
<comment type="subcellular location">
    <subcellularLocation>
        <location evidence="1">Membrane</location>
        <topology evidence="1">Multi-pass membrane protein</topology>
    </subcellularLocation>
</comment>
<dbReference type="EMBL" id="UPTC01005038">
    <property type="protein sequence ID" value="VBB35178.1"/>
    <property type="molecule type" value="Genomic_DNA"/>
</dbReference>
<feature type="non-terminal residue" evidence="9">
    <location>
        <position position="189"/>
    </location>
</feature>
<evidence type="ECO:0000256" key="3">
    <source>
        <dbReference type="ARBA" id="ARBA00022448"/>
    </source>
</evidence>